<organism evidence="5 6">
    <name type="scientific">Senna tora</name>
    <dbReference type="NCBI Taxonomy" id="362788"/>
    <lineage>
        <taxon>Eukaryota</taxon>
        <taxon>Viridiplantae</taxon>
        <taxon>Streptophyta</taxon>
        <taxon>Embryophyta</taxon>
        <taxon>Tracheophyta</taxon>
        <taxon>Spermatophyta</taxon>
        <taxon>Magnoliopsida</taxon>
        <taxon>eudicotyledons</taxon>
        <taxon>Gunneridae</taxon>
        <taxon>Pentapetalae</taxon>
        <taxon>rosids</taxon>
        <taxon>fabids</taxon>
        <taxon>Fabales</taxon>
        <taxon>Fabaceae</taxon>
        <taxon>Caesalpinioideae</taxon>
        <taxon>Cassia clade</taxon>
        <taxon>Senna</taxon>
    </lineage>
</organism>
<comment type="similarity">
    <text evidence="1">Belongs to the yippee family.</text>
</comment>
<dbReference type="InterPro" id="IPR039058">
    <property type="entry name" value="Yippee_fam"/>
</dbReference>
<evidence type="ECO:0000256" key="3">
    <source>
        <dbReference type="ARBA" id="ARBA00022833"/>
    </source>
</evidence>
<dbReference type="GO" id="GO:0046872">
    <property type="term" value="F:metal ion binding"/>
    <property type="evidence" value="ECO:0007669"/>
    <property type="project" value="UniProtKB-KW"/>
</dbReference>
<comment type="caution">
    <text evidence="5">The sequence shown here is derived from an EMBL/GenBank/DDBJ whole genome shotgun (WGS) entry which is preliminary data.</text>
</comment>
<keyword evidence="2" id="KW-0479">Metal-binding</keyword>
<feature type="domain" description="Yippee" evidence="4">
    <location>
        <begin position="81"/>
        <end position="178"/>
    </location>
</feature>
<keyword evidence="3" id="KW-0862">Zinc</keyword>
<dbReference type="Pfam" id="PF03226">
    <property type="entry name" value="Yippee-Mis18"/>
    <property type="match status" value="1"/>
</dbReference>
<proteinExistence type="inferred from homology"/>
<evidence type="ECO:0000313" key="5">
    <source>
        <dbReference type="EMBL" id="KAF7826214.1"/>
    </source>
</evidence>
<dbReference type="AlphaFoldDB" id="A0A834TYA7"/>
<dbReference type="OrthoDB" id="6407410at2759"/>
<name>A0A834TYA7_9FABA</name>
<dbReference type="PROSITE" id="PS51792">
    <property type="entry name" value="YIPPEE"/>
    <property type="match status" value="1"/>
</dbReference>
<dbReference type="EMBL" id="JAAIUW010000006">
    <property type="protein sequence ID" value="KAF7826214.1"/>
    <property type="molecule type" value="Genomic_DNA"/>
</dbReference>
<dbReference type="InterPro" id="IPR034751">
    <property type="entry name" value="Yippee"/>
</dbReference>
<evidence type="ECO:0000256" key="2">
    <source>
        <dbReference type="ARBA" id="ARBA00022723"/>
    </source>
</evidence>
<reference evidence="5" key="1">
    <citation type="submission" date="2020-09" db="EMBL/GenBank/DDBJ databases">
        <title>Genome-Enabled Discovery of Anthraquinone Biosynthesis in Senna tora.</title>
        <authorList>
            <person name="Kang S.-H."/>
            <person name="Pandey R.P."/>
            <person name="Lee C.-M."/>
            <person name="Sim J.-S."/>
            <person name="Jeong J.-T."/>
            <person name="Choi B.-S."/>
            <person name="Jung M."/>
            <person name="Ginzburg D."/>
            <person name="Zhao K."/>
            <person name="Won S.Y."/>
            <person name="Oh T.-J."/>
            <person name="Yu Y."/>
            <person name="Kim N.-H."/>
            <person name="Lee O.R."/>
            <person name="Lee T.-H."/>
            <person name="Bashyal P."/>
            <person name="Kim T.-S."/>
            <person name="Lee W.-H."/>
            <person name="Kawkins C."/>
            <person name="Kim C.-K."/>
            <person name="Kim J.S."/>
            <person name="Ahn B.O."/>
            <person name="Rhee S.Y."/>
            <person name="Sohng J.K."/>
        </authorList>
    </citation>
    <scope>NUCLEOTIDE SEQUENCE</scope>
    <source>
        <tissue evidence="5">Leaf</tissue>
    </source>
</reference>
<keyword evidence="6" id="KW-1185">Reference proteome</keyword>
<protein>
    <submittedName>
        <fullName evidence="5">Protein yippee-like</fullName>
    </submittedName>
</protein>
<evidence type="ECO:0000313" key="6">
    <source>
        <dbReference type="Proteomes" id="UP000634136"/>
    </source>
</evidence>
<evidence type="ECO:0000256" key="1">
    <source>
        <dbReference type="ARBA" id="ARBA00005613"/>
    </source>
</evidence>
<accession>A0A834TYA7</accession>
<dbReference type="InterPro" id="IPR004910">
    <property type="entry name" value="Yippee/Mis18/Cereblon"/>
</dbReference>
<evidence type="ECO:0000259" key="4">
    <source>
        <dbReference type="PROSITE" id="PS51792"/>
    </source>
</evidence>
<dbReference type="Proteomes" id="UP000634136">
    <property type="component" value="Unassembled WGS sequence"/>
</dbReference>
<gene>
    <name evidence="5" type="ORF">G2W53_017378</name>
</gene>
<sequence length="180" mass="20072">MRGGEDCVCFSKSRSTKLEREAESPSILRRTNTSSAPLISPENGVTIGSNGSRVRGEIDERASVAEPIYKASSSIAYLIMGSYCCFKCQNLIAFHDDIVSKDFQARSGRAFLFGHAINIKEGPKEDRQLITGLHTVSDVYCSDCGEELGWKYVRAYEASQKYKEGKIILEKFKIVRTNHC</sequence>
<dbReference type="PANTHER" id="PTHR13848">
    <property type="entry name" value="PROTEIN YIPPEE-LIKE CG15309-RELATED"/>
    <property type="match status" value="1"/>
</dbReference>